<dbReference type="Proteomes" id="UP000071065">
    <property type="component" value="Chromosome"/>
</dbReference>
<dbReference type="EMBL" id="CP013251">
    <property type="protein sequence ID" value="AMO54553.1"/>
    <property type="molecule type" value="Genomic_DNA"/>
</dbReference>
<sequence length="43" mass="4849">MSAVSLKLSLKKCINMKSVEERISIIEILSLFRQIAGCLPEQQ</sequence>
<dbReference type="AlphaFoldDB" id="A0A142B727"/>
<proteinExistence type="predicted"/>
<accession>A0A142B727</accession>
<name>A0A142B727_9GAMM</name>
<dbReference type="STRING" id="570277.EZMO1_0289"/>
<evidence type="ECO:0000313" key="1">
    <source>
        <dbReference type="EMBL" id="AMO54553.1"/>
    </source>
</evidence>
<protein>
    <submittedName>
        <fullName evidence="1">Uncharacterized protein</fullName>
    </submittedName>
</protein>
<gene>
    <name evidence="1" type="ORF">EZMO1_0289</name>
</gene>
<evidence type="ECO:0000313" key="2">
    <source>
        <dbReference type="Proteomes" id="UP000071065"/>
    </source>
</evidence>
<dbReference type="PATRIC" id="fig|570277.3.peg.302"/>
<dbReference type="KEGG" id="emp:EZMO1_0289"/>
<organism evidence="1 2">
    <name type="scientific">Endozoicomonas montiporae CL-33</name>
    <dbReference type="NCBI Taxonomy" id="570277"/>
    <lineage>
        <taxon>Bacteria</taxon>
        <taxon>Pseudomonadati</taxon>
        <taxon>Pseudomonadota</taxon>
        <taxon>Gammaproteobacteria</taxon>
        <taxon>Oceanospirillales</taxon>
        <taxon>Endozoicomonadaceae</taxon>
        <taxon>Endozoicomonas</taxon>
    </lineage>
</organism>
<reference evidence="1 2" key="1">
    <citation type="journal article" date="2016" name="Front. Microbiol.">
        <title>Genomic Insight into the Host-Endosymbiont Relationship of Endozoicomonas montiporae CL-33(T) with its Coral Host.</title>
        <authorList>
            <person name="Ding J.-Y."/>
            <person name="Shiu J.-H."/>
            <person name="Chen W.-M."/>
            <person name="Chiang Y.-R."/>
            <person name="Tang S.-L."/>
        </authorList>
    </citation>
    <scope>NUCLEOTIDE SEQUENCE [LARGE SCALE GENOMIC DNA]</scope>
    <source>
        <strain evidence="1 2">CL-33</strain>
    </source>
</reference>